<dbReference type="EMBL" id="JAVREH010000043">
    <property type="protein sequence ID" value="MDT0263564.1"/>
    <property type="molecule type" value="Genomic_DNA"/>
</dbReference>
<evidence type="ECO:0000256" key="1">
    <source>
        <dbReference type="ARBA" id="ARBA00004651"/>
    </source>
</evidence>
<evidence type="ECO:0000256" key="7">
    <source>
        <dbReference type="ARBA" id="ARBA00023136"/>
    </source>
</evidence>
<comment type="caution">
    <text evidence="10">The sequence shown here is derived from an EMBL/GenBank/DDBJ whole genome shotgun (WGS) entry which is preliminary data.</text>
</comment>
<organism evidence="10 11">
    <name type="scientific">Jatrophihabitans lederbergiae</name>
    <dbReference type="NCBI Taxonomy" id="3075547"/>
    <lineage>
        <taxon>Bacteria</taxon>
        <taxon>Bacillati</taxon>
        <taxon>Actinomycetota</taxon>
        <taxon>Actinomycetes</taxon>
        <taxon>Jatrophihabitantales</taxon>
        <taxon>Jatrophihabitantaceae</taxon>
        <taxon>Jatrophihabitans</taxon>
    </lineage>
</organism>
<dbReference type="Pfam" id="PF02653">
    <property type="entry name" value="BPD_transp_2"/>
    <property type="match status" value="1"/>
</dbReference>
<accession>A0ABU2JEZ0</accession>
<feature type="compositionally biased region" description="Polar residues" evidence="8">
    <location>
        <begin position="1"/>
        <end position="10"/>
    </location>
</feature>
<protein>
    <submittedName>
        <fullName evidence="10">ABC transporter permease</fullName>
    </submittedName>
</protein>
<comment type="subcellular location">
    <subcellularLocation>
        <location evidence="1">Cell membrane</location>
        <topology evidence="1">Multi-pass membrane protein</topology>
    </subcellularLocation>
</comment>
<sequence length="367" mass="38210">MAIDQQSTARVSGGEPTPGRTAPRTEPNRWINALSFQTISAVYIFIALFVLFSFWVPDTFLRANTWRAMLDDQSITALTAVGLVIPLSAGTFNLAIGAQVGFGSIVSAWFLSHQGLPIAVTLVLTLISGAAIGLITGLLIVAAKIDSFIATLGVSSVLLALTTWVSGGQQILDLGASYQRIATNDLFGITYPVYFVVVVSLAVWYVLERTPSGRRVYATGGNAEAARLAGVRTSVTVVLCLVGCGVIAAAAGCLVSSRLATGDPTVGPGYLLPAFAAAFLGSTQFRGGRYNVWGTVLAVYVLATGVKGLQLAGAPVWIPDLFNGLALLLAVGLAKRQGRSGRGAAIARMIGRRRRTTDPGAVGVGPA</sequence>
<keyword evidence="4" id="KW-0997">Cell inner membrane</keyword>
<keyword evidence="3" id="KW-1003">Cell membrane</keyword>
<evidence type="ECO:0000313" key="10">
    <source>
        <dbReference type="EMBL" id="MDT0263564.1"/>
    </source>
</evidence>
<feature type="region of interest" description="Disordered" evidence="8">
    <location>
        <begin position="1"/>
        <end position="26"/>
    </location>
</feature>
<dbReference type="InterPro" id="IPR001851">
    <property type="entry name" value="ABC_transp_permease"/>
</dbReference>
<evidence type="ECO:0000256" key="3">
    <source>
        <dbReference type="ARBA" id="ARBA00022475"/>
    </source>
</evidence>
<keyword evidence="5 9" id="KW-0812">Transmembrane</keyword>
<evidence type="ECO:0000256" key="4">
    <source>
        <dbReference type="ARBA" id="ARBA00022519"/>
    </source>
</evidence>
<dbReference type="PANTHER" id="PTHR32196:SF21">
    <property type="entry name" value="ABC TRANSPORTER PERMEASE PROTEIN YPHD-RELATED"/>
    <property type="match status" value="1"/>
</dbReference>
<evidence type="ECO:0000256" key="8">
    <source>
        <dbReference type="SAM" id="MobiDB-lite"/>
    </source>
</evidence>
<evidence type="ECO:0000256" key="9">
    <source>
        <dbReference type="SAM" id="Phobius"/>
    </source>
</evidence>
<dbReference type="CDD" id="cd06579">
    <property type="entry name" value="TM_PBP1_transp_AraH_like"/>
    <property type="match status" value="1"/>
</dbReference>
<feature type="transmembrane region" description="Helical" evidence="9">
    <location>
        <begin position="77"/>
        <end position="110"/>
    </location>
</feature>
<keyword evidence="2" id="KW-0813">Transport</keyword>
<reference evidence="11" key="1">
    <citation type="submission" date="2023-07" db="EMBL/GenBank/DDBJ databases">
        <title>30 novel species of actinomycetes from the DSMZ collection.</title>
        <authorList>
            <person name="Nouioui I."/>
        </authorList>
    </citation>
    <scope>NUCLEOTIDE SEQUENCE [LARGE SCALE GENOMIC DNA]</scope>
    <source>
        <strain evidence="11">DSM 44399</strain>
    </source>
</reference>
<proteinExistence type="predicted"/>
<dbReference type="RefSeq" id="WP_311424710.1">
    <property type="nucleotide sequence ID" value="NZ_JAVREH010000043.1"/>
</dbReference>
<evidence type="ECO:0000256" key="2">
    <source>
        <dbReference type="ARBA" id="ARBA00022448"/>
    </source>
</evidence>
<feature type="transmembrane region" description="Helical" evidence="9">
    <location>
        <begin position="266"/>
        <end position="283"/>
    </location>
</feature>
<feature type="transmembrane region" description="Helical" evidence="9">
    <location>
        <begin position="186"/>
        <end position="207"/>
    </location>
</feature>
<evidence type="ECO:0000313" key="11">
    <source>
        <dbReference type="Proteomes" id="UP001183176"/>
    </source>
</evidence>
<feature type="transmembrane region" description="Helical" evidence="9">
    <location>
        <begin position="237"/>
        <end position="260"/>
    </location>
</feature>
<keyword evidence="11" id="KW-1185">Reference proteome</keyword>
<feature type="transmembrane region" description="Helical" evidence="9">
    <location>
        <begin position="116"/>
        <end position="141"/>
    </location>
</feature>
<feature type="transmembrane region" description="Helical" evidence="9">
    <location>
        <begin position="34"/>
        <end position="56"/>
    </location>
</feature>
<keyword evidence="7 9" id="KW-0472">Membrane</keyword>
<keyword evidence="6 9" id="KW-1133">Transmembrane helix</keyword>
<feature type="transmembrane region" description="Helical" evidence="9">
    <location>
        <begin position="316"/>
        <end position="334"/>
    </location>
</feature>
<evidence type="ECO:0000256" key="6">
    <source>
        <dbReference type="ARBA" id="ARBA00022989"/>
    </source>
</evidence>
<dbReference type="Proteomes" id="UP001183176">
    <property type="component" value="Unassembled WGS sequence"/>
</dbReference>
<gene>
    <name evidence="10" type="ORF">RM423_19470</name>
</gene>
<evidence type="ECO:0000256" key="5">
    <source>
        <dbReference type="ARBA" id="ARBA00022692"/>
    </source>
</evidence>
<feature type="transmembrane region" description="Helical" evidence="9">
    <location>
        <begin position="290"/>
        <end position="310"/>
    </location>
</feature>
<feature type="transmembrane region" description="Helical" evidence="9">
    <location>
        <begin position="148"/>
        <end position="166"/>
    </location>
</feature>
<dbReference type="PANTHER" id="PTHR32196">
    <property type="entry name" value="ABC TRANSPORTER PERMEASE PROTEIN YPHD-RELATED-RELATED"/>
    <property type="match status" value="1"/>
</dbReference>
<name>A0ABU2JEZ0_9ACTN</name>